<organism evidence="2 3">
    <name type="scientific">Portunus trituberculatus</name>
    <name type="common">Swimming crab</name>
    <name type="synonym">Neptunus trituberculatus</name>
    <dbReference type="NCBI Taxonomy" id="210409"/>
    <lineage>
        <taxon>Eukaryota</taxon>
        <taxon>Metazoa</taxon>
        <taxon>Ecdysozoa</taxon>
        <taxon>Arthropoda</taxon>
        <taxon>Crustacea</taxon>
        <taxon>Multicrustacea</taxon>
        <taxon>Malacostraca</taxon>
        <taxon>Eumalacostraca</taxon>
        <taxon>Eucarida</taxon>
        <taxon>Decapoda</taxon>
        <taxon>Pleocyemata</taxon>
        <taxon>Brachyura</taxon>
        <taxon>Eubrachyura</taxon>
        <taxon>Portunoidea</taxon>
        <taxon>Portunidae</taxon>
        <taxon>Portuninae</taxon>
        <taxon>Portunus</taxon>
    </lineage>
</organism>
<keyword evidence="3" id="KW-1185">Reference proteome</keyword>
<keyword evidence="1" id="KW-0472">Membrane</keyword>
<gene>
    <name evidence="2" type="ORF">E2C01_019413</name>
</gene>
<feature type="transmembrane region" description="Helical" evidence="1">
    <location>
        <begin position="37"/>
        <end position="59"/>
    </location>
</feature>
<name>A0A5B7DYY0_PORTR</name>
<evidence type="ECO:0000313" key="3">
    <source>
        <dbReference type="Proteomes" id="UP000324222"/>
    </source>
</evidence>
<keyword evidence="1" id="KW-0812">Transmembrane</keyword>
<keyword evidence="1" id="KW-1133">Transmembrane helix</keyword>
<accession>A0A5B7DYY0</accession>
<reference evidence="2 3" key="1">
    <citation type="submission" date="2019-05" db="EMBL/GenBank/DDBJ databases">
        <title>Another draft genome of Portunus trituberculatus and its Hox gene families provides insights of decapod evolution.</title>
        <authorList>
            <person name="Jeong J.-H."/>
            <person name="Song I."/>
            <person name="Kim S."/>
            <person name="Choi T."/>
            <person name="Kim D."/>
            <person name="Ryu S."/>
            <person name="Kim W."/>
        </authorList>
    </citation>
    <scope>NUCLEOTIDE SEQUENCE [LARGE SCALE GENOMIC DNA]</scope>
    <source>
        <tissue evidence="2">Muscle</tissue>
    </source>
</reference>
<dbReference type="AlphaFoldDB" id="A0A5B7DYY0"/>
<proteinExistence type="predicted"/>
<protein>
    <submittedName>
        <fullName evidence="2">Uncharacterized protein</fullName>
    </submittedName>
</protein>
<evidence type="ECO:0000313" key="2">
    <source>
        <dbReference type="EMBL" id="MPC26277.1"/>
    </source>
</evidence>
<dbReference type="EMBL" id="VSRR010001580">
    <property type="protein sequence ID" value="MPC26277.1"/>
    <property type="molecule type" value="Genomic_DNA"/>
</dbReference>
<evidence type="ECO:0000256" key="1">
    <source>
        <dbReference type="SAM" id="Phobius"/>
    </source>
</evidence>
<comment type="caution">
    <text evidence="2">The sequence shown here is derived from an EMBL/GenBank/DDBJ whole genome shotgun (WGS) entry which is preliminary data.</text>
</comment>
<sequence>MTHLSPQPPHRALPSLYFMTLIPNDLLSTALHPRPPFALISPLHLFLSSFIICTCKVLVPGRSRVRESGRGVYLAGQAQLGAAIGPRRNEMEIEKLLRQFYSHYPLHVREVIGNCEEDQ</sequence>
<dbReference type="Proteomes" id="UP000324222">
    <property type="component" value="Unassembled WGS sequence"/>
</dbReference>